<dbReference type="RefSeq" id="WP_369344146.1">
    <property type="nucleotide sequence ID" value="NZ_CP129674.1"/>
</dbReference>
<reference evidence="2" key="1">
    <citation type="submission" date="2023-07" db="EMBL/GenBank/DDBJ databases">
        <title>Bifidobacterium aquikefiriaerophilum sp. nov. and Bifidobacterium eccum sp. nov., isolated from water kefir.</title>
        <authorList>
            <person name="Breselge S."/>
            <person name="Bellassi P."/>
            <person name="Barcenilla C."/>
            <person name="Alvarez-Ordonez A."/>
            <person name="Morelli L."/>
            <person name="Cotter P.D."/>
        </authorList>
    </citation>
    <scope>NUCLEOTIDE SEQUENCE</scope>
    <source>
        <strain evidence="2">WK041_4_12</strain>
    </source>
</reference>
<sequence>MHFFTPQRCQTTSKIMYHDKAMAERAADQSFVSRGVRLWVYQCEYCSTWHLTSRDPATTLPHHHIERSRKPHSRKRGYKPRW</sequence>
<gene>
    <name evidence="2" type="ORF">QN215_10000</name>
</gene>
<evidence type="ECO:0000256" key="1">
    <source>
        <dbReference type="SAM" id="MobiDB-lite"/>
    </source>
</evidence>
<evidence type="ECO:0000313" key="2">
    <source>
        <dbReference type="EMBL" id="XDS44569.1"/>
    </source>
</evidence>
<accession>A0AB39U6A8</accession>
<dbReference type="AlphaFoldDB" id="A0AB39U6A8"/>
<dbReference type="KEGG" id="baqk:QN215_10000"/>
<proteinExistence type="predicted"/>
<organism evidence="2">
    <name type="scientific">Bifidobacterium aquikefiricola</name>
    <dbReference type="NCBI Taxonomy" id="3059038"/>
    <lineage>
        <taxon>Bacteria</taxon>
        <taxon>Bacillati</taxon>
        <taxon>Actinomycetota</taxon>
        <taxon>Actinomycetes</taxon>
        <taxon>Bifidobacteriales</taxon>
        <taxon>Bifidobacteriaceae</taxon>
        <taxon>Bifidobacterium</taxon>
    </lineage>
</organism>
<feature type="compositionally biased region" description="Basic residues" evidence="1">
    <location>
        <begin position="61"/>
        <end position="82"/>
    </location>
</feature>
<name>A0AB39U6A8_9BIFI</name>
<dbReference type="EMBL" id="CP129674">
    <property type="protein sequence ID" value="XDS44569.1"/>
    <property type="molecule type" value="Genomic_DNA"/>
</dbReference>
<protein>
    <submittedName>
        <fullName evidence="2">Uncharacterized protein</fullName>
    </submittedName>
</protein>
<feature type="region of interest" description="Disordered" evidence="1">
    <location>
        <begin position="54"/>
        <end position="82"/>
    </location>
</feature>